<sequence>MSMSLIEQPYHHTGTGFIATGRGGVTTTLMSTGSENARACFSHGPHTRGTSSSSDSAPSPSMDDPRERDRACEYSPREWDRACECAYSPLERALSQLARERRPSLDPDTDDVGELAASMKECTTGASSTRPLAGSSVNVCARSRGTGPSESRTGGWNAGRGTEGSVCRGRPRRGRGPVTRRNGVGAERRGMIVIVVNFE</sequence>
<reference evidence="2" key="2">
    <citation type="journal article" name="Front. Microbiol.">
        <title>Degradative Capacity of Two Strains of Rhodonia placenta: From Phenotype to Genotype.</title>
        <authorList>
            <person name="Kolle M."/>
            <person name="Horta M.A.C."/>
            <person name="Nowrousian M."/>
            <person name="Ohm R.A."/>
            <person name="Benz J.P."/>
            <person name="Pilgard A."/>
        </authorList>
    </citation>
    <scope>NUCLEOTIDE SEQUENCE</scope>
    <source>
        <strain evidence="2">FPRL280</strain>
    </source>
</reference>
<dbReference type="Proteomes" id="UP000639403">
    <property type="component" value="Unassembled WGS sequence"/>
</dbReference>
<name>A0A8H7NZP5_9APHY</name>
<dbReference type="AlphaFoldDB" id="A0A8H7NZP5"/>
<feature type="region of interest" description="Disordered" evidence="1">
    <location>
        <begin position="141"/>
        <end position="182"/>
    </location>
</feature>
<feature type="region of interest" description="Disordered" evidence="1">
    <location>
        <begin position="37"/>
        <end position="73"/>
    </location>
</feature>
<evidence type="ECO:0000313" key="2">
    <source>
        <dbReference type="EMBL" id="KAF9810955.1"/>
    </source>
</evidence>
<comment type="caution">
    <text evidence="2">The sequence shown here is derived from an EMBL/GenBank/DDBJ whole genome shotgun (WGS) entry which is preliminary data.</text>
</comment>
<organism evidence="2 3">
    <name type="scientific">Rhodonia placenta</name>
    <dbReference type="NCBI Taxonomy" id="104341"/>
    <lineage>
        <taxon>Eukaryota</taxon>
        <taxon>Fungi</taxon>
        <taxon>Dikarya</taxon>
        <taxon>Basidiomycota</taxon>
        <taxon>Agaricomycotina</taxon>
        <taxon>Agaricomycetes</taxon>
        <taxon>Polyporales</taxon>
        <taxon>Adustoporiaceae</taxon>
        <taxon>Rhodonia</taxon>
    </lineage>
</organism>
<protein>
    <submittedName>
        <fullName evidence="2">Uncharacterized protein</fullName>
    </submittedName>
</protein>
<evidence type="ECO:0000313" key="3">
    <source>
        <dbReference type="Proteomes" id="UP000639403"/>
    </source>
</evidence>
<feature type="compositionally biased region" description="Basic and acidic residues" evidence="1">
    <location>
        <begin position="63"/>
        <end position="73"/>
    </location>
</feature>
<dbReference type="EMBL" id="JADOXO010000163">
    <property type="protein sequence ID" value="KAF9810955.1"/>
    <property type="molecule type" value="Genomic_DNA"/>
</dbReference>
<feature type="compositionally biased region" description="Low complexity" evidence="1">
    <location>
        <begin position="51"/>
        <end position="62"/>
    </location>
</feature>
<proteinExistence type="predicted"/>
<reference evidence="2" key="1">
    <citation type="submission" date="2020-11" db="EMBL/GenBank/DDBJ databases">
        <authorList>
            <person name="Koelle M."/>
            <person name="Horta M.A.C."/>
            <person name="Nowrousian M."/>
            <person name="Ohm R.A."/>
            <person name="Benz P."/>
            <person name="Pilgard A."/>
        </authorList>
    </citation>
    <scope>NUCLEOTIDE SEQUENCE</scope>
    <source>
        <strain evidence="2">FPRL280</strain>
    </source>
</reference>
<gene>
    <name evidence="2" type="ORF">IEO21_06759</name>
</gene>
<evidence type="ECO:0000256" key="1">
    <source>
        <dbReference type="SAM" id="MobiDB-lite"/>
    </source>
</evidence>
<accession>A0A8H7NZP5</accession>